<accession>A0A607FZ06</accession>
<gene>
    <name evidence="3" type="ORF">B9R89_13770</name>
</gene>
<keyword evidence="2" id="KW-0472">Membrane</keyword>
<feature type="transmembrane region" description="Helical" evidence="2">
    <location>
        <begin position="25"/>
        <end position="47"/>
    </location>
</feature>
<organism evidence="3">
    <name type="scientific">Salmonella newport</name>
    <dbReference type="NCBI Taxonomy" id="108619"/>
    <lineage>
        <taxon>Bacteria</taxon>
        <taxon>Pseudomonadati</taxon>
        <taxon>Pseudomonadota</taxon>
        <taxon>Gammaproteobacteria</taxon>
        <taxon>Enterobacterales</taxon>
        <taxon>Enterobacteriaceae</taxon>
        <taxon>Salmonella</taxon>
    </lineage>
</organism>
<feature type="region of interest" description="Disordered" evidence="1">
    <location>
        <begin position="69"/>
        <end position="94"/>
    </location>
</feature>
<keyword evidence="2" id="KW-1133">Transmembrane helix</keyword>
<dbReference type="AlphaFoldDB" id="A0A607FZ06"/>
<evidence type="ECO:0000256" key="1">
    <source>
        <dbReference type="SAM" id="MobiDB-lite"/>
    </source>
</evidence>
<evidence type="ECO:0008006" key="4">
    <source>
        <dbReference type="Google" id="ProtNLM"/>
    </source>
</evidence>
<evidence type="ECO:0000256" key="2">
    <source>
        <dbReference type="SAM" id="Phobius"/>
    </source>
</evidence>
<reference evidence="3" key="1">
    <citation type="submission" date="2018-07" db="EMBL/GenBank/DDBJ databases">
        <authorList>
            <consortium name="PulseNet: The National Subtyping Network for Foodborne Disease Surveillance"/>
            <person name="Tarr C.L."/>
            <person name="Trees E."/>
            <person name="Katz L.S."/>
            <person name="Carleton-Romer H.A."/>
            <person name="Stroika S."/>
            <person name="Kucerova Z."/>
            <person name="Roache K.F."/>
            <person name="Sabol A.L."/>
            <person name="Besser J."/>
            <person name="Gerner-Smidt P."/>
        </authorList>
    </citation>
    <scope>NUCLEOTIDE SEQUENCE</scope>
    <source>
        <strain evidence="3">PNUSAS011093</strain>
    </source>
</reference>
<name>A0A607FZ06_SALNE</name>
<proteinExistence type="predicted"/>
<comment type="caution">
    <text evidence="3">The sequence shown here is derived from an EMBL/GenBank/DDBJ whole genome shotgun (WGS) entry which is preliminary data.</text>
</comment>
<keyword evidence="2" id="KW-0812">Transmembrane</keyword>
<protein>
    <recommendedName>
        <fullName evidence="4">Transmembrane protein</fullName>
    </recommendedName>
</protein>
<dbReference type="EMBL" id="AAKRHF010000011">
    <property type="protein sequence ID" value="ECU8646728.1"/>
    <property type="molecule type" value="Genomic_DNA"/>
</dbReference>
<sequence>MERAVTILKHRATELEFSTSNHNQITLRTVVTVVPVLLCVVLAVPGLQPYARGTKIMFYLGTALFTQQKRASPGDGPITQSTRAKRKRSLQAADQCRCPSLLCMEKIRRLQSP</sequence>
<evidence type="ECO:0000313" key="3">
    <source>
        <dbReference type="EMBL" id="ECU8646728.1"/>
    </source>
</evidence>